<dbReference type="OMA" id="KWEQPII"/>
<gene>
    <name evidence="2" type="ORF">ZOSMA_5G02990</name>
</gene>
<protein>
    <submittedName>
        <fullName evidence="2">Uncharacterized protein</fullName>
    </submittedName>
</protein>
<feature type="transmembrane region" description="Helical" evidence="1">
    <location>
        <begin position="20"/>
        <end position="41"/>
    </location>
</feature>
<dbReference type="PANTHER" id="PTHR35736">
    <property type="entry name" value="EXPRESSED PROTEIN"/>
    <property type="match status" value="1"/>
</dbReference>
<evidence type="ECO:0000313" key="3">
    <source>
        <dbReference type="Proteomes" id="UP000036987"/>
    </source>
</evidence>
<dbReference type="OrthoDB" id="1930927at2759"/>
<dbReference type="InterPro" id="IPR056712">
    <property type="entry name" value="DUF7810"/>
</dbReference>
<keyword evidence="1" id="KW-0472">Membrane</keyword>
<dbReference type="Proteomes" id="UP000036987">
    <property type="component" value="Unassembled WGS sequence"/>
</dbReference>
<evidence type="ECO:0000256" key="1">
    <source>
        <dbReference type="SAM" id="Phobius"/>
    </source>
</evidence>
<dbReference type="AlphaFoldDB" id="A0A0K9NUG3"/>
<comment type="caution">
    <text evidence="2">The sequence shown here is derived from an EMBL/GenBank/DDBJ whole genome shotgun (WGS) entry which is preliminary data.</text>
</comment>
<evidence type="ECO:0000313" key="2">
    <source>
        <dbReference type="EMBL" id="KMZ60431.1"/>
    </source>
</evidence>
<dbReference type="STRING" id="29655.A0A0K9NUG3"/>
<reference evidence="3" key="1">
    <citation type="journal article" date="2016" name="Nature">
        <title>The genome of the seagrass Zostera marina reveals angiosperm adaptation to the sea.</title>
        <authorList>
            <person name="Olsen J.L."/>
            <person name="Rouze P."/>
            <person name="Verhelst B."/>
            <person name="Lin Y.-C."/>
            <person name="Bayer T."/>
            <person name="Collen J."/>
            <person name="Dattolo E."/>
            <person name="De Paoli E."/>
            <person name="Dittami S."/>
            <person name="Maumus F."/>
            <person name="Michel G."/>
            <person name="Kersting A."/>
            <person name="Lauritano C."/>
            <person name="Lohaus R."/>
            <person name="Toepel M."/>
            <person name="Tonon T."/>
            <person name="Vanneste K."/>
            <person name="Amirebrahimi M."/>
            <person name="Brakel J."/>
            <person name="Bostroem C."/>
            <person name="Chovatia M."/>
            <person name="Grimwood J."/>
            <person name="Jenkins J.W."/>
            <person name="Jueterbock A."/>
            <person name="Mraz A."/>
            <person name="Stam W.T."/>
            <person name="Tice H."/>
            <person name="Bornberg-Bauer E."/>
            <person name="Green P.J."/>
            <person name="Pearson G.A."/>
            <person name="Procaccini G."/>
            <person name="Duarte C.M."/>
            <person name="Schmutz J."/>
            <person name="Reusch T.B.H."/>
            <person name="Van de Peer Y."/>
        </authorList>
    </citation>
    <scope>NUCLEOTIDE SEQUENCE [LARGE SCALE GENOMIC DNA]</scope>
    <source>
        <strain evidence="3">cv. Finnish</strain>
    </source>
</reference>
<organism evidence="2 3">
    <name type="scientific">Zostera marina</name>
    <name type="common">Eelgrass</name>
    <dbReference type="NCBI Taxonomy" id="29655"/>
    <lineage>
        <taxon>Eukaryota</taxon>
        <taxon>Viridiplantae</taxon>
        <taxon>Streptophyta</taxon>
        <taxon>Embryophyta</taxon>
        <taxon>Tracheophyta</taxon>
        <taxon>Spermatophyta</taxon>
        <taxon>Magnoliopsida</taxon>
        <taxon>Liliopsida</taxon>
        <taxon>Zosteraceae</taxon>
        <taxon>Zostera</taxon>
    </lineage>
</organism>
<dbReference type="PANTHER" id="PTHR35736:SF1">
    <property type="entry name" value="EXPRESSED PROTEIN"/>
    <property type="match status" value="1"/>
</dbReference>
<accession>A0A0K9NUG3</accession>
<keyword evidence="1" id="KW-1133">Transmembrane helix</keyword>
<name>A0A0K9NUG3_ZOSMR</name>
<dbReference type="Pfam" id="PF25102">
    <property type="entry name" value="DUF7810"/>
    <property type="match status" value="1"/>
</dbReference>
<keyword evidence="1" id="KW-0812">Transmembrane</keyword>
<keyword evidence="3" id="KW-1185">Reference proteome</keyword>
<sequence length="545" mass="62079">MKPRFQQRPIFAFLRHRLPLIFIFVWIFILVLVLFVCNVTWSDSSVESDTQLHTDARILSNRDPSPCATVEEMGEAFRSRTISSPSDMENLRVRSLIQAHFNLHGADNVRRLPPDQFCQQGFVIAKASEAGIGNEMYKILTAAALSIMLNRSLIIGQTRGAYPFENYVSYSNLSLTMKEVKHLWRKNKCVETYGFKLVIRIDDFERPKETNVLCQDWKIWTQPIIWFKGTTDAVGIQFFLKNIHPQMRDAASSLFGKQRANVYGELMRVILCPSQAIKEIVDWALNGGANPDMALHMRMMNNRPVRAKNAALNCVRKALQNHQYQIIKPRIVLVSDTPSFIQDIMPGLMEFSDVIHFDYKSFLGSIPGKNISGQHQLDFRIKDWGPAPRWVAFVDFFLAARAKYAVISGAHRRVGTTYAQLLAALAATNHLGVSVSSPPSNFSFFSSFQSSLLNGGLANQIGWGHVWNRFAGPLSCRNQPHQCAYTPLLPFAWWDEDWQSPISRDIRRLQEYGVQLTVKGKVINRSLELFCKLRKNSVKIIPIIL</sequence>
<proteinExistence type="predicted"/>
<dbReference type="EMBL" id="LFYR01001623">
    <property type="protein sequence ID" value="KMZ60431.1"/>
    <property type="molecule type" value="Genomic_DNA"/>
</dbReference>